<dbReference type="PRINTS" id="PR01210">
    <property type="entry name" value="GGTRANSPTASE"/>
</dbReference>
<comment type="catalytic activity">
    <reaction evidence="2 4">
        <text>glutathione + H2O = L-cysteinylglycine + L-glutamate</text>
        <dbReference type="Rhea" id="RHEA:28807"/>
        <dbReference type="ChEBI" id="CHEBI:15377"/>
        <dbReference type="ChEBI" id="CHEBI:29985"/>
        <dbReference type="ChEBI" id="CHEBI:57925"/>
        <dbReference type="ChEBI" id="CHEBI:61694"/>
        <dbReference type="EC" id="3.4.19.13"/>
    </reaction>
</comment>
<keyword evidence="4" id="KW-0865">Zymogen</keyword>
<protein>
    <recommendedName>
        <fullName evidence="4">Glutathione hydrolase proenzyme</fullName>
        <ecNumber evidence="4">2.3.2.2</ecNumber>
        <ecNumber evidence="4">3.4.19.13</ecNumber>
    </recommendedName>
    <component>
        <recommendedName>
            <fullName evidence="4">Glutathione hydrolase large chain</fullName>
        </recommendedName>
    </component>
    <component>
        <recommendedName>
            <fullName evidence="4">Glutathione hydrolase small chain</fullName>
        </recommendedName>
    </component>
</protein>
<feature type="chain" id="PRO_5045361583" description="Glutathione hydrolase proenzyme" evidence="5">
    <location>
        <begin position="21"/>
        <end position="599"/>
    </location>
</feature>
<comment type="PTM">
    <text evidence="4">Cleaved by autocatalysis into a large and a small subunit.</text>
</comment>
<dbReference type="InterPro" id="IPR043138">
    <property type="entry name" value="GGT_lsub"/>
</dbReference>
<comment type="subunit">
    <text evidence="4">This enzyme consists of two polypeptide chains, which are synthesized in precursor form from a single polypeptide.</text>
</comment>
<sequence>MKILSLVLGCAVLASTISFAKSSDTIVDDVTGELVQLREDGRGDRVVGSPWATRSPILAVNGMAATSHPLATQVAIDILQDGGSAMDAAIAANAAIGLMEPTGNGIGGDLFAIVWDPKTQKLHGLNGSGRSAKGQSLAQLKAKIGDVSQIPNWGTAPVTVPGTVDAWFELHQKFGKLPMATNLSPAIRYANEGFPVTEVIAYYMDIYQKRYERLFKAGEIEEIENYQSTYLIDGKAPVHGQLFSNPDLAKTLEKIAKGGRDAFYKGDIAKTMDGYFKRIGGPLRYEDFAEHSSEWINPVSVNYRGYDVWELPPNGQGIAALQMLTVLENYDLKSMGHNSADYLHVMTEAKKLAFEDRARFYADPTYQNINLDYLLSEKYGKQRAQRIDMKKAANQLEHGDPKLIEGDTIYLTVADKDGMMVSLIQSNYRGMGTGLVADGLGFIFQNRGAQYSLTPGHPNVYAANKRPFHTIIPAFITKDNKPYMSFGLMGGAMQPQGHVQMVTNIVDFEMNVQQAGDAARFHHKGSTSPTWEGRMKDGGVLELESGVQANVVRALQKRGHKIHITSGPFGGYQAILKDLASGVYHGASEMRKDGQAQGY</sequence>
<dbReference type="PANTHER" id="PTHR43881">
    <property type="entry name" value="GAMMA-GLUTAMYLTRANSPEPTIDASE (AFU_ORTHOLOGUE AFUA_4G13580)"/>
    <property type="match status" value="1"/>
</dbReference>
<evidence type="ECO:0000313" key="6">
    <source>
        <dbReference type="EMBL" id="GLX83413.1"/>
    </source>
</evidence>
<dbReference type="InterPro" id="IPR052896">
    <property type="entry name" value="GGT-like_enzyme"/>
</dbReference>
<comment type="similarity">
    <text evidence="4">Belongs to the gamma-glutamyltransferase family.</text>
</comment>
<comment type="caution">
    <text evidence="6">The sequence shown here is derived from an EMBL/GenBank/DDBJ whole genome shotgun (WGS) entry which is preliminary data.</text>
</comment>
<accession>A0ABQ6H5I5</accession>
<dbReference type="Gene3D" id="1.10.246.130">
    <property type="match status" value="1"/>
</dbReference>
<reference evidence="6 7" key="1">
    <citation type="submission" date="2023-03" db="EMBL/GenBank/DDBJ databases">
        <title>Draft genome sequence of Thalassotalea eurytherma JCM 18482T.</title>
        <authorList>
            <person name="Sawabe T."/>
        </authorList>
    </citation>
    <scope>NUCLEOTIDE SEQUENCE [LARGE SCALE GENOMIC DNA]</scope>
    <source>
        <strain evidence="6 7">JCM 18482</strain>
    </source>
</reference>
<dbReference type="RefSeq" id="WP_284208846.1">
    <property type="nucleotide sequence ID" value="NZ_BSSU01000015.1"/>
</dbReference>
<organism evidence="6 7">
    <name type="scientific">Thalassotalea eurytherma</name>
    <dbReference type="NCBI Taxonomy" id="1144278"/>
    <lineage>
        <taxon>Bacteria</taxon>
        <taxon>Pseudomonadati</taxon>
        <taxon>Pseudomonadota</taxon>
        <taxon>Gammaproteobacteria</taxon>
        <taxon>Alteromonadales</taxon>
        <taxon>Colwelliaceae</taxon>
        <taxon>Thalassotalea</taxon>
    </lineage>
</organism>
<evidence type="ECO:0000256" key="2">
    <source>
        <dbReference type="ARBA" id="ARBA00001089"/>
    </source>
</evidence>
<dbReference type="Gene3D" id="3.60.20.40">
    <property type="match status" value="1"/>
</dbReference>
<keyword evidence="4" id="KW-0012">Acyltransferase</keyword>
<dbReference type="Pfam" id="PF01019">
    <property type="entry name" value="G_glu_transpept"/>
    <property type="match status" value="1"/>
</dbReference>
<proteinExistence type="inferred from homology"/>
<dbReference type="InterPro" id="IPR029055">
    <property type="entry name" value="Ntn_hydrolases_N"/>
</dbReference>
<comment type="catalytic activity">
    <reaction evidence="3 4">
        <text>an N-terminal (5-L-glutamyl)-[peptide] + an alpha-amino acid = 5-L-glutamyl amino acid + an N-terminal L-alpha-aminoacyl-[peptide]</text>
        <dbReference type="Rhea" id="RHEA:23904"/>
        <dbReference type="Rhea" id="RHEA-COMP:9780"/>
        <dbReference type="Rhea" id="RHEA-COMP:9795"/>
        <dbReference type="ChEBI" id="CHEBI:77644"/>
        <dbReference type="ChEBI" id="CHEBI:78597"/>
        <dbReference type="ChEBI" id="CHEBI:78599"/>
        <dbReference type="ChEBI" id="CHEBI:78608"/>
        <dbReference type="EC" id="2.3.2.2"/>
    </reaction>
</comment>
<dbReference type="InterPro" id="IPR000101">
    <property type="entry name" value="GGT_peptidase"/>
</dbReference>
<dbReference type="EC" id="2.3.2.2" evidence="4"/>
<evidence type="ECO:0000256" key="1">
    <source>
        <dbReference type="ARBA" id="ARBA00001049"/>
    </source>
</evidence>
<comment type="catalytic activity">
    <reaction evidence="1 4">
        <text>an S-substituted glutathione + H2O = an S-substituted L-cysteinylglycine + L-glutamate</text>
        <dbReference type="Rhea" id="RHEA:59468"/>
        <dbReference type="ChEBI" id="CHEBI:15377"/>
        <dbReference type="ChEBI" id="CHEBI:29985"/>
        <dbReference type="ChEBI" id="CHEBI:90779"/>
        <dbReference type="ChEBI" id="CHEBI:143103"/>
        <dbReference type="EC" id="3.4.19.13"/>
    </reaction>
</comment>
<dbReference type="EC" id="3.4.19.13" evidence="4"/>
<evidence type="ECO:0000256" key="3">
    <source>
        <dbReference type="ARBA" id="ARBA00047417"/>
    </source>
</evidence>
<keyword evidence="4" id="KW-0317">Glutathione biosynthesis</keyword>
<name>A0ABQ6H5I5_9GAMM</name>
<gene>
    <name evidence="6" type="ORF">theurythT_28660</name>
</gene>
<dbReference type="NCBIfam" id="TIGR00066">
    <property type="entry name" value="g_glut_trans"/>
    <property type="match status" value="1"/>
</dbReference>
<evidence type="ECO:0000256" key="4">
    <source>
        <dbReference type="RuleBase" id="RU368036"/>
    </source>
</evidence>
<feature type="signal peptide" evidence="5">
    <location>
        <begin position="1"/>
        <end position="20"/>
    </location>
</feature>
<dbReference type="InterPro" id="IPR043137">
    <property type="entry name" value="GGT_ssub_C"/>
</dbReference>
<comment type="pathway">
    <text evidence="4">Sulfur metabolism; glutathione metabolism.</text>
</comment>
<evidence type="ECO:0000256" key="5">
    <source>
        <dbReference type="SAM" id="SignalP"/>
    </source>
</evidence>
<evidence type="ECO:0000313" key="7">
    <source>
        <dbReference type="Proteomes" id="UP001157133"/>
    </source>
</evidence>
<dbReference type="SUPFAM" id="SSF56235">
    <property type="entry name" value="N-terminal nucleophile aminohydrolases (Ntn hydrolases)"/>
    <property type="match status" value="1"/>
</dbReference>
<keyword evidence="5" id="KW-0732">Signal</keyword>
<keyword evidence="7" id="KW-1185">Reference proteome</keyword>
<dbReference type="EMBL" id="BSSU01000015">
    <property type="protein sequence ID" value="GLX83413.1"/>
    <property type="molecule type" value="Genomic_DNA"/>
</dbReference>
<dbReference type="PANTHER" id="PTHR43881:SF1">
    <property type="entry name" value="GAMMA-GLUTAMYLTRANSPEPTIDASE (AFU_ORTHOLOGUE AFUA_4G13580)"/>
    <property type="match status" value="1"/>
</dbReference>
<keyword evidence="4" id="KW-0808">Transferase</keyword>
<keyword evidence="4" id="KW-0378">Hydrolase</keyword>
<dbReference type="Proteomes" id="UP001157133">
    <property type="component" value="Unassembled WGS sequence"/>
</dbReference>